<evidence type="ECO:0000313" key="2">
    <source>
        <dbReference type="EMBL" id="GAU24394.1"/>
    </source>
</evidence>
<gene>
    <name evidence="2" type="ORF">TSUD_391030</name>
</gene>
<keyword evidence="1" id="KW-0812">Transmembrane</keyword>
<accession>A0A2Z6LX85</accession>
<dbReference type="EMBL" id="DF973288">
    <property type="protein sequence ID" value="GAU24394.1"/>
    <property type="molecule type" value="Genomic_DNA"/>
</dbReference>
<dbReference type="Proteomes" id="UP000242715">
    <property type="component" value="Unassembled WGS sequence"/>
</dbReference>
<dbReference type="AlphaFoldDB" id="A0A2Z6LX85"/>
<evidence type="ECO:0000256" key="1">
    <source>
        <dbReference type="SAM" id="Phobius"/>
    </source>
</evidence>
<proteinExistence type="predicted"/>
<organism evidence="2 3">
    <name type="scientific">Trifolium subterraneum</name>
    <name type="common">Subterranean clover</name>
    <dbReference type="NCBI Taxonomy" id="3900"/>
    <lineage>
        <taxon>Eukaryota</taxon>
        <taxon>Viridiplantae</taxon>
        <taxon>Streptophyta</taxon>
        <taxon>Embryophyta</taxon>
        <taxon>Tracheophyta</taxon>
        <taxon>Spermatophyta</taxon>
        <taxon>Magnoliopsida</taxon>
        <taxon>eudicotyledons</taxon>
        <taxon>Gunneridae</taxon>
        <taxon>Pentapetalae</taxon>
        <taxon>rosids</taxon>
        <taxon>fabids</taxon>
        <taxon>Fabales</taxon>
        <taxon>Fabaceae</taxon>
        <taxon>Papilionoideae</taxon>
        <taxon>50 kb inversion clade</taxon>
        <taxon>NPAAA clade</taxon>
        <taxon>Hologalegina</taxon>
        <taxon>IRL clade</taxon>
        <taxon>Trifolieae</taxon>
        <taxon>Trifolium</taxon>
    </lineage>
</organism>
<feature type="transmembrane region" description="Helical" evidence="1">
    <location>
        <begin position="6"/>
        <end position="32"/>
    </location>
</feature>
<keyword evidence="3" id="KW-1185">Reference proteome</keyword>
<evidence type="ECO:0000313" key="3">
    <source>
        <dbReference type="Proteomes" id="UP000242715"/>
    </source>
</evidence>
<reference evidence="3" key="1">
    <citation type="journal article" date="2017" name="Front. Plant Sci.">
        <title>Climate Clever Clovers: New Paradigm to Reduce the Environmental Footprint of Ruminants by Breeding Low Methanogenic Forages Utilizing Haplotype Variation.</title>
        <authorList>
            <person name="Kaur P."/>
            <person name="Appels R."/>
            <person name="Bayer P.E."/>
            <person name="Keeble-Gagnere G."/>
            <person name="Wang J."/>
            <person name="Hirakawa H."/>
            <person name="Shirasawa K."/>
            <person name="Vercoe P."/>
            <person name="Stefanova K."/>
            <person name="Durmic Z."/>
            <person name="Nichols P."/>
            <person name="Revell C."/>
            <person name="Isobe S.N."/>
            <person name="Edwards D."/>
            <person name="Erskine W."/>
        </authorList>
    </citation>
    <scope>NUCLEOTIDE SEQUENCE [LARGE SCALE GENOMIC DNA]</scope>
    <source>
        <strain evidence="3">cv. Daliak</strain>
    </source>
</reference>
<keyword evidence="1" id="KW-1133">Transmembrane helix</keyword>
<keyword evidence="1" id="KW-0472">Membrane</keyword>
<name>A0A2Z6LX85_TRISU</name>
<sequence length="100" mass="11256">MDSESNFHFVLLHCAFRVFKGFSTVLFVVAVIHQSNLWKFVFEIAEIPNFISTVLIAGNSPVYVHVLDIAIGNVFKPEGVIPNYNVDCSAKIRLQPECKD</sequence>
<protein>
    <submittedName>
        <fullName evidence="2">Uncharacterized protein</fullName>
    </submittedName>
</protein>